<evidence type="ECO:0000313" key="3">
    <source>
        <dbReference type="Proteomes" id="UP000263596"/>
    </source>
</evidence>
<evidence type="ECO:0000256" key="1">
    <source>
        <dbReference type="SAM" id="Phobius"/>
    </source>
</evidence>
<accession>A0A3D2SNB9</accession>
<comment type="caution">
    <text evidence="2">The sequence shown here is derived from an EMBL/GenBank/DDBJ whole genome shotgun (WGS) entry which is preliminary data.</text>
</comment>
<evidence type="ECO:0008006" key="4">
    <source>
        <dbReference type="Google" id="ProtNLM"/>
    </source>
</evidence>
<feature type="transmembrane region" description="Helical" evidence="1">
    <location>
        <begin position="32"/>
        <end position="65"/>
    </location>
</feature>
<dbReference type="EMBL" id="DPVE01000221">
    <property type="protein sequence ID" value="HCK30967.1"/>
    <property type="molecule type" value="Genomic_DNA"/>
</dbReference>
<name>A0A3D2SNB9_9GAMM</name>
<sequence>MTFFLFIVAILVQLFAIWAVFYFSLSRTVGSIVTIVVAIASAFIFTAWSLLLGIPLILLSLVVLIDPLRFNLIT</sequence>
<keyword evidence="1" id="KW-0472">Membrane</keyword>
<evidence type="ECO:0000313" key="2">
    <source>
        <dbReference type="EMBL" id="HCK30967.1"/>
    </source>
</evidence>
<feature type="transmembrane region" description="Helical" evidence="1">
    <location>
        <begin position="6"/>
        <end position="25"/>
    </location>
</feature>
<feature type="non-terminal residue" evidence="2">
    <location>
        <position position="74"/>
    </location>
</feature>
<dbReference type="Proteomes" id="UP000263596">
    <property type="component" value="Unassembled WGS sequence"/>
</dbReference>
<reference evidence="2 3" key="1">
    <citation type="journal article" date="2018" name="Nat. Biotechnol.">
        <title>A standardized bacterial taxonomy based on genome phylogeny substantially revises the tree of life.</title>
        <authorList>
            <person name="Parks D.H."/>
            <person name="Chuvochina M."/>
            <person name="Waite D.W."/>
            <person name="Rinke C."/>
            <person name="Skarshewski A."/>
            <person name="Chaumeil P.A."/>
            <person name="Hugenholtz P."/>
        </authorList>
    </citation>
    <scope>NUCLEOTIDE SEQUENCE [LARGE SCALE GENOMIC DNA]</scope>
    <source>
        <strain evidence="2">UBA9669</strain>
    </source>
</reference>
<gene>
    <name evidence="2" type="ORF">DHW29_12795</name>
</gene>
<organism evidence="2 3">
    <name type="scientific">Acinetobacter ursingii</name>
    <dbReference type="NCBI Taxonomy" id="108980"/>
    <lineage>
        <taxon>Bacteria</taxon>
        <taxon>Pseudomonadati</taxon>
        <taxon>Pseudomonadota</taxon>
        <taxon>Gammaproteobacteria</taxon>
        <taxon>Moraxellales</taxon>
        <taxon>Moraxellaceae</taxon>
        <taxon>Acinetobacter</taxon>
    </lineage>
</organism>
<protein>
    <recommendedName>
        <fullName evidence="4">AI-2E family transporter</fullName>
    </recommendedName>
</protein>
<keyword evidence="1" id="KW-1133">Transmembrane helix</keyword>
<dbReference type="AlphaFoldDB" id="A0A3D2SNB9"/>
<proteinExistence type="predicted"/>
<keyword evidence="1" id="KW-0812">Transmembrane</keyword>